<dbReference type="GO" id="GO:0035091">
    <property type="term" value="F:phosphatidylinositol binding"/>
    <property type="evidence" value="ECO:0007669"/>
    <property type="project" value="TreeGrafter"/>
</dbReference>
<feature type="compositionally biased region" description="Basic and acidic residues" evidence="1">
    <location>
        <begin position="583"/>
        <end position="595"/>
    </location>
</feature>
<organism evidence="4 5">
    <name type="scientific">Cyphellophora europaea (strain CBS 101466)</name>
    <name type="common">Phialophora europaea</name>
    <dbReference type="NCBI Taxonomy" id="1220924"/>
    <lineage>
        <taxon>Eukaryota</taxon>
        <taxon>Fungi</taxon>
        <taxon>Dikarya</taxon>
        <taxon>Ascomycota</taxon>
        <taxon>Pezizomycotina</taxon>
        <taxon>Eurotiomycetes</taxon>
        <taxon>Chaetothyriomycetidae</taxon>
        <taxon>Chaetothyriales</taxon>
        <taxon>Cyphellophoraceae</taxon>
        <taxon>Cyphellophora</taxon>
    </lineage>
</organism>
<feature type="domain" description="PX" evidence="2">
    <location>
        <begin position="163"/>
        <end position="355"/>
    </location>
</feature>
<dbReference type="GeneID" id="19972935"/>
<feature type="compositionally biased region" description="Pro residues" evidence="1">
    <location>
        <begin position="570"/>
        <end position="582"/>
    </location>
</feature>
<protein>
    <submittedName>
        <fullName evidence="4">Uncharacterized protein</fullName>
    </submittedName>
</protein>
<dbReference type="PANTHER" id="PTHR47185:SF2">
    <property type="entry name" value="FUNGAL PROTEIN"/>
    <property type="match status" value="1"/>
</dbReference>
<feature type="domain" description="PX-associated" evidence="3">
    <location>
        <begin position="3"/>
        <end position="121"/>
    </location>
</feature>
<reference evidence="4 5" key="1">
    <citation type="submission" date="2013-03" db="EMBL/GenBank/DDBJ databases">
        <title>The Genome Sequence of Phialophora europaea CBS 101466.</title>
        <authorList>
            <consortium name="The Broad Institute Genomics Platform"/>
            <person name="Cuomo C."/>
            <person name="de Hoog S."/>
            <person name="Gorbushina A."/>
            <person name="Walker B."/>
            <person name="Young S.K."/>
            <person name="Zeng Q."/>
            <person name="Gargeya S."/>
            <person name="Fitzgerald M."/>
            <person name="Haas B."/>
            <person name="Abouelleil A."/>
            <person name="Allen A.W."/>
            <person name="Alvarado L."/>
            <person name="Arachchi H.M."/>
            <person name="Berlin A.M."/>
            <person name="Chapman S.B."/>
            <person name="Gainer-Dewar J."/>
            <person name="Goldberg J."/>
            <person name="Griggs A."/>
            <person name="Gujja S."/>
            <person name="Hansen M."/>
            <person name="Howarth C."/>
            <person name="Imamovic A."/>
            <person name="Ireland A."/>
            <person name="Larimer J."/>
            <person name="McCowan C."/>
            <person name="Murphy C."/>
            <person name="Pearson M."/>
            <person name="Poon T.W."/>
            <person name="Priest M."/>
            <person name="Roberts A."/>
            <person name="Saif S."/>
            <person name="Shea T."/>
            <person name="Sisk P."/>
            <person name="Sykes S."/>
            <person name="Wortman J."/>
            <person name="Nusbaum C."/>
            <person name="Birren B."/>
        </authorList>
    </citation>
    <scope>NUCLEOTIDE SEQUENCE [LARGE SCALE GENOMIC DNA]</scope>
    <source>
        <strain evidence="4 5">CBS 101466</strain>
    </source>
</reference>
<dbReference type="Pfam" id="PF12825">
    <property type="entry name" value="DUF3818"/>
    <property type="match status" value="1"/>
</dbReference>
<evidence type="ECO:0000313" key="4">
    <source>
        <dbReference type="EMBL" id="ETN39373.1"/>
    </source>
</evidence>
<dbReference type="VEuPathDB" id="FungiDB:HMPREF1541_05596"/>
<dbReference type="InterPro" id="IPR024555">
    <property type="entry name" value="PX-associated"/>
</dbReference>
<keyword evidence="5" id="KW-1185">Reference proteome</keyword>
<dbReference type="PANTHER" id="PTHR47185">
    <property type="entry name" value="PX DOMAIN-CONTAINING PROTEIN YPR097W"/>
    <property type="match status" value="1"/>
</dbReference>
<accession>W2RUE8</accession>
<dbReference type="Proteomes" id="UP000030752">
    <property type="component" value="Unassembled WGS sequence"/>
</dbReference>
<dbReference type="OrthoDB" id="2117459at2759"/>
<dbReference type="HOGENOM" id="CLU_024451_0_0_1"/>
<evidence type="ECO:0000256" key="1">
    <source>
        <dbReference type="SAM" id="MobiDB-lite"/>
    </source>
</evidence>
<evidence type="ECO:0000259" key="3">
    <source>
        <dbReference type="Pfam" id="PF12828"/>
    </source>
</evidence>
<gene>
    <name evidence="4" type="ORF">HMPREF1541_05596</name>
</gene>
<dbReference type="RefSeq" id="XP_008718158.1">
    <property type="nucleotide sequence ID" value="XM_008719936.1"/>
</dbReference>
<dbReference type="AlphaFoldDB" id="W2RUE8"/>
<evidence type="ECO:0000259" key="2">
    <source>
        <dbReference type="Pfam" id="PF12825"/>
    </source>
</evidence>
<name>W2RUE8_CYPE1</name>
<feature type="region of interest" description="Disordered" evidence="1">
    <location>
        <begin position="562"/>
        <end position="606"/>
    </location>
</feature>
<dbReference type="eggNOG" id="ENOG502R4GW">
    <property type="taxonomic scope" value="Eukaryota"/>
</dbReference>
<sequence length="697" mass="77621">MAPQLTPTQSAALFDILSHYDTYAEIRDFRFPGSLSHYGPPFQVHSGHPSTSPALQTLVTRYLLTLPGLKDLPENWWKVQCYDIIENLETSNLSESYDKGAIGSRKTLATAISALIEYPVRGTFGGFAEVKDPNPSYDTTKADDIARAFRDFMDGCIYGSVLEETVAKASETDDLSQHTSLIRGVHEFVLVNLASFMHYTLVLSPKGQYLLKLIDNANKLIPYMLVKQTLRIGNVASMISAMVRIGLAKMSVSSVTNWIGLTSGADEGMNLLQHIISQVLSWDIRDLESRGGKIEKERGKDGKEQLQLLREYPTWSREDQTRVRTQSQKDSISIVSSMLKDKGLDSNLNQQQHEHALEYLAIQLSIRDRKEIIKAFCHASPDHFTQSIRELVDAYDPVIRQMHNSINLSGTIGDFEHFLRDMIKLARIQTDAKGRSTVPTIGDFVMLLKKHQFSCHTFIHQACKNGPALTDWYLVWAKQAAAQFKRPGPAVERGTLSDAGNVTEDLGKMFANLPSEKQEQILPLLDAQSRYLDDMHAASRARLESVLHSPPSKDKTIASIFSGLNSRPSSRPPSRAPSPAPPQHDEQQSTRKDPDAPTPVIKSDAGPGAFLSRWQDILDNTPITPHTQEGKVLKASSKDVVNESTKDVDGEKLAEFPAKEAKGDKVKPSAKKPDVRVVVECMAEDFKRLLAEKSCTW</sequence>
<dbReference type="InterPro" id="IPR024554">
    <property type="entry name" value="LEC1-like_C"/>
</dbReference>
<dbReference type="InterPro" id="IPR047168">
    <property type="entry name" value="LEC1-like"/>
</dbReference>
<dbReference type="Pfam" id="PF12828">
    <property type="entry name" value="PXB"/>
    <property type="match status" value="1"/>
</dbReference>
<dbReference type="EMBL" id="KB822721">
    <property type="protein sequence ID" value="ETN39373.1"/>
    <property type="molecule type" value="Genomic_DNA"/>
</dbReference>
<evidence type="ECO:0000313" key="5">
    <source>
        <dbReference type="Proteomes" id="UP000030752"/>
    </source>
</evidence>
<dbReference type="STRING" id="1220924.W2RUE8"/>
<proteinExistence type="predicted"/>
<dbReference type="InParanoid" id="W2RUE8"/>